<accession>B0E806</accession>
<dbReference type="EMBL" id="DS548095">
    <property type="protein sequence ID" value="EDR29335.1"/>
    <property type="molecule type" value="Genomic_DNA"/>
</dbReference>
<evidence type="ECO:0000313" key="2">
    <source>
        <dbReference type="Proteomes" id="UP000008076"/>
    </source>
</evidence>
<name>B0E806_ENTDS</name>
<dbReference type="VEuPathDB" id="AmoebaDB:EDI_071550"/>
<dbReference type="Gene3D" id="2.60.120.920">
    <property type="match status" value="1"/>
</dbReference>
<dbReference type="GeneID" id="5879410"/>
<dbReference type="RefSeq" id="XP_001734498.1">
    <property type="nucleotide sequence ID" value="XM_001734446.1"/>
</dbReference>
<dbReference type="OrthoDB" id="28149at2759"/>
<evidence type="ECO:0008006" key="3">
    <source>
        <dbReference type="Google" id="ProtNLM"/>
    </source>
</evidence>
<dbReference type="Proteomes" id="UP000008076">
    <property type="component" value="Unassembled WGS sequence"/>
</dbReference>
<keyword evidence="2" id="KW-1185">Reference proteome</keyword>
<evidence type="ECO:0000313" key="1">
    <source>
        <dbReference type="EMBL" id="EDR29335.1"/>
    </source>
</evidence>
<dbReference type="AlphaFoldDB" id="B0E806"/>
<dbReference type="KEGG" id="edi:EDI_071550"/>
<proteinExistence type="predicted"/>
<dbReference type="InterPro" id="IPR043136">
    <property type="entry name" value="B30.2/SPRY_sf"/>
</dbReference>
<gene>
    <name evidence="1" type="ORF">EDI_071550</name>
</gene>
<protein>
    <recommendedName>
        <fullName evidence="3">Ubiquitin-like domain-containing protein</fullName>
    </recommendedName>
</protein>
<reference evidence="2" key="1">
    <citation type="submission" date="2007-12" db="EMBL/GenBank/DDBJ databases">
        <title>Annotation of Entamoeba dispar SAW760.</title>
        <authorList>
            <person name="Lorenzi H."/>
            <person name="Inman J."/>
            <person name="Schobel S."/>
            <person name="Amedeo P."/>
            <person name="Caler E."/>
        </authorList>
    </citation>
    <scope>NUCLEOTIDE SEQUENCE [LARGE SCALE GENOMIC DNA]</scope>
    <source>
        <strain evidence="2">ATCC PRA-260 / SAW760</strain>
    </source>
</reference>
<sequence>MDTQELIVKPSEQQQVFNKNEQTNENQLLINKASLSLKTMFGISISDIIDWNGIIPKSEEDVQFILNNIQQRIVFMDGKNQTTTFVSFQDSVGPLRNIKQMKLSGFVDLSKQYTLVCVEQNKYQLIKTDIQYCEFHIIGKDPIFSIGMVLNTLNKRFDNKSDRVVKLSSNDRKIFNEETKGSNTNTLFEDSDVIGCGYIPSQQIVFYTRNGNLINVIHTEYKMNCFAIELERYNIVNINTGNQPFVFDYIEFCNDFNTNTTFLKKTFTVNCELFIFEIKMSGITTLEQLKNKLLKIIIKRIHIQKQVHIKTDIFECEEMFWNEGLIDENEINHIYDIKNRITFKEECECSTIFSVLKTNSQIEMSFITHQQQEDQIVSEEVEWSDFCGFDKPVILMYDDTIKEKEEFCCHLELNDAIDIGATYPNPRIITEDNTKKEYEWKGTYCSDGVSNCVIEINNKHFDYLFWEGVCLKKEEFKGKEVGITHENISNELEVLLKKLGMNEREINDFIVYWIAKLNKNYYKVTICDSSYDNEIAQLKISGFNQIHRIALKFEEVENINNLPTIDSVEERQRPTGKYVIEWGGIIA</sequence>
<organism evidence="2">
    <name type="scientific">Entamoeba dispar (strain ATCC PRA-260 / SAW760)</name>
    <dbReference type="NCBI Taxonomy" id="370354"/>
    <lineage>
        <taxon>Eukaryota</taxon>
        <taxon>Amoebozoa</taxon>
        <taxon>Evosea</taxon>
        <taxon>Archamoebae</taxon>
        <taxon>Mastigamoebida</taxon>
        <taxon>Entamoebidae</taxon>
        <taxon>Entamoeba</taxon>
    </lineage>
</organism>